<evidence type="ECO:0000313" key="1">
    <source>
        <dbReference type="EMBL" id="PKC54753.1"/>
    </source>
</evidence>
<organism evidence="1 2">
    <name type="scientific">Rhizophagus irregularis</name>
    <dbReference type="NCBI Taxonomy" id="588596"/>
    <lineage>
        <taxon>Eukaryota</taxon>
        <taxon>Fungi</taxon>
        <taxon>Fungi incertae sedis</taxon>
        <taxon>Mucoromycota</taxon>
        <taxon>Glomeromycotina</taxon>
        <taxon>Glomeromycetes</taxon>
        <taxon>Glomerales</taxon>
        <taxon>Glomeraceae</taxon>
        <taxon>Rhizophagus</taxon>
    </lineage>
</organism>
<dbReference type="AlphaFoldDB" id="A0A2N0QUL3"/>
<name>A0A2N0QUL3_9GLOM</name>
<comment type="caution">
    <text evidence="1">The sequence shown here is derived from an EMBL/GenBank/DDBJ whole genome shotgun (WGS) entry which is preliminary data.</text>
</comment>
<dbReference type="VEuPathDB" id="FungiDB:RhiirA1_476730"/>
<reference evidence="1 2" key="2">
    <citation type="submission" date="2017-10" db="EMBL/GenBank/DDBJ databases">
        <title>Genome analyses suggest a sexual origin of heterokaryosis in a supposedly ancient asexual fungus.</title>
        <authorList>
            <person name="Corradi N."/>
            <person name="Sedzielewska K."/>
            <person name="Noel J."/>
            <person name="Charron P."/>
            <person name="Farinelli L."/>
            <person name="Marton T."/>
            <person name="Kruger M."/>
            <person name="Pelin A."/>
            <person name="Brachmann A."/>
            <person name="Corradi N."/>
        </authorList>
    </citation>
    <scope>NUCLEOTIDE SEQUENCE [LARGE SCALE GENOMIC DNA]</scope>
    <source>
        <strain evidence="1 2">A1</strain>
    </source>
</reference>
<sequence>MGTSISELVALEEKLKHEKTIDDLCIEDEKSNTSETEDIYLKIYSSGTLTNGEIIYATSKYFGHSRFSDIAIAMESVNDYLTDNGICYGKVLILAEISLLPNNHPTFPIAFIRWYDYCSKQHLTKYGCSHMKLINSYDIIPFDSIVKVVHMVKRSFKDPKNSKILKDSLVILGFFKDLHLKKLTDVLMVSVEEFHYGPYSRFWWKMSTDKENATFFPLRIGQKTKTCLNSRDFFVTIVVGNKNHAFLPGYLCQSDAYISQIESDPSNAISSVYLQIFENGTRFSGPLVLGWQDEDIIHKLLGDVLFVPISIIIESLKIFIYGIGISSQVDWLNAGSGYKSSLIYKFNGNKQAIYVSKIEEDKCILEIYQDNQMKKKFEGETPIAVWKKSELMKKYNGNLLFGLENSFVQTLIHQHKVKLPICFPKNWNDYSIMKQIYNYHLKRRTIANLNWHQLFLGWLEQESPIIELYSQLRILYPNNHKFSDRELRAWQSMLRDVGSYNVTPWSNKESEVMYFTI</sequence>
<dbReference type="VEuPathDB" id="FungiDB:FUN_001030"/>
<dbReference type="VEuPathDB" id="FungiDB:FUN_023720"/>
<accession>A0A2N0QUL3</accession>
<dbReference type="EMBL" id="LLXH01003012">
    <property type="protein sequence ID" value="PKC54753.1"/>
    <property type="molecule type" value="Genomic_DNA"/>
</dbReference>
<evidence type="ECO:0000313" key="2">
    <source>
        <dbReference type="Proteomes" id="UP000232688"/>
    </source>
</evidence>
<protein>
    <submittedName>
        <fullName evidence="1">Uncharacterized protein</fullName>
    </submittedName>
</protein>
<gene>
    <name evidence="1" type="ORF">RhiirA1_476730</name>
</gene>
<dbReference type="VEuPathDB" id="FungiDB:RhiirFUN_016994"/>
<proteinExistence type="predicted"/>
<reference evidence="1 2" key="1">
    <citation type="submission" date="2017-10" db="EMBL/GenBank/DDBJ databases">
        <title>Extensive intraspecific genome diversity in a model arbuscular mycorrhizal fungus.</title>
        <authorList>
            <person name="Chen E.C.H."/>
            <person name="Morin E."/>
            <person name="Baudet D."/>
            <person name="Noel J."/>
            <person name="Ndikumana S."/>
            <person name="Charron P."/>
            <person name="St-Onge C."/>
            <person name="Giorgi J."/>
            <person name="Grigoriev I.V."/>
            <person name="Roux C."/>
            <person name="Martin F.M."/>
            <person name="Corradi N."/>
        </authorList>
    </citation>
    <scope>NUCLEOTIDE SEQUENCE [LARGE SCALE GENOMIC DNA]</scope>
    <source>
        <strain evidence="1 2">A1</strain>
    </source>
</reference>
<dbReference type="Proteomes" id="UP000232688">
    <property type="component" value="Unassembled WGS sequence"/>
</dbReference>
<dbReference type="VEuPathDB" id="FungiDB:RhiirFUN_019192"/>